<sequence>MAAFTTKRIEALNAPGRYSDGNNLYLQVTKTGGKSWLFIYRWNGSQKEMGLGPFPAIGLANAREAAREALRLLKDRTNPQDPLAVRRAEEEAKREKPAFGVFAEQMLSDIELQWRNDKHRAQWRYTLREYCKPLWQMPVSDIDTQDVLKVLKPIWQTIPETASRLRGRVERVLDAAAAKGLRSGANPARWKGHLDHLLPKRHRLTRGHHAAMPYSEVPAFVKDLRERDNMSALALEFLILCAARSGEVLGLTWEEVDLDAKVWTVPATRMKAGREHRVPLTDRAVAILNSLRLLSLVSSDGGQPKATGFVFRGAQGGQLSVMSLTMQLRRMEKGHYTPHGFRSAFRDWCGEETDFAREIAEAALAHTVGDMTERAYRRGDALEKRRRLMGAWEGYLNCRRS</sequence>
<dbReference type="EMBL" id="AP018828">
    <property type="protein sequence ID" value="BBF81860.1"/>
    <property type="molecule type" value="Genomic_DNA"/>
</dbReference>
<feature type="domain" description="Core-binding (CB)" evidence="7">
    <location>
        <begin position="97"/>
        <end position="177"/>
    </location>
</feature>
<proteinExistence type="inferred from homology"/>
<dbReference type="Pfam" id="PF22022">
    <property type="entry name" value="Phage_int_M"/>
    <property type="match status" value="1"/>
</dbReference>
<keyword evidence="4" id="KW-0233">DNA recombination</keyword>
<dbReference type="InterPro" id="IPR010998">
    <property type="entry name" value="Integrase_recombinase_N"/>
</dbReference>
<dbReference type="PANTHER" id="PTHR30629">
    <property type="entry name" value="PROPHAGE INTEGRASE"/>
    <property type="match status" value="1"/>
</dbReference>
<reference evidence="9" key="2">
    <citation type="journal article" date="2017" name="Plant Physiol. Biochem.">
        <title>Differential oxidative and antioxidative response of duckweed Lemna minor toward plant growth promoting/inhibiting bacteria.</title>
        <authorList>
            <person name="Ishizawa H."/>
            <person name="Kuroda M."/>
            <person name="Morikawa M."/>
            <person name="Ike M."/>
        </authorList>
    </citation>
    <scope>NUCLEOTIDE SEQUENCE [LARGE SCALE GENOMIC DNA]</scope>
    <source>
        <strain evidence="9">M6</strain>
    </source>
</reference>
<comment type="similarity">
    <text evidence="1">Belongs to the 'phage' integrase family.</text>
</comment>
<dbReference type="InterPro" id="IPR002104">
    <property type="entry name" value="Integrase_catalytic"/>
</dbReference>
<dbReference type="InterPro" id="IPR053876">
    <property type="entry name" value="Phage_int_M"/>
</dbReference>
<evidence type="ECO:0000313" key="9">
    <source>
        <dbReference type="Proteomes" id="UP000278756"/>
    </source>
</evidence>
<dbReference type="GO" id="GO:0015074">
    <property type="term" value="P:DNA integration"/>
    <property type="evidence" value="ECO:0007669"/>
    <property type="project" value="UniProtKB-KW"/>
</dbReference>
<evidence type="ECO:0000256" key="3">
    <source>
        <dbReference type="ARBA" id="ARBA00023125"/>
    </source>
</evidence>
<dbReference type="InterPro" id="IPR050808">
    <property type="entry name" value="Phage_Integrase"/>
</dbReference>
<protein>
    <submittedName>
        <fullName evidence="8">Phage integrase</fullName>
    </submittedName>
</protein>
<evidence type="ECO:0000313" key="8">
    <source>
        <dbReference type="EMBL" id="BBF81860.1"/>
    </source>
</evidence>
<dbReference type="Proteomes" id="UP000278756">
    <property type="component" value="Chromosome 2"/>
</dbReference>
<dbReference type="Pfam" id="PF00589">
    <property type="entry name" value="Phage_integrase"/>
    <property type="match status" value="1"/>
</dbReference>
<evidence type="ECO:0000259" key="6">
    <source>
        <dbReference type="PROSITE" id="PS51898"/>
    </source>
</evidence>
<dbReference type="InterPro" id="IPR011010">
    <property type="entry name" value="DNA_brk_join_enz"/>
</dbReference>
<organism evidence="8 9">
    <name type="scientific">Asticcacaulis excentricus</name>
    <dbReference type="NCBI Taxonomy" id="78587"/>
    <lineage>
        <taxon>Bacteria</taxon>
        <taxon>Pseudomonadati</taxon>
        <taxon>Pseudomonadota</taxon>
        <taxon>Alphaproteobacteria</taxon>
        <taxon>Caulobacterales</taxon>
        <taxon>Caulobacteraceae</taxon>
        <taxon>Asticcacaulis</taxon>
    </lineage>
</organism>
<evidence type="ECO:0000256" key="5">
    <source>
        <dbReference type="PROSITE-ProRule" id="PRU01248"/>
    </source>
</evidence>
<dbReference type="InterPro" id="IPR025166">
    <property type="entry name" value="Integrase_DNA_bind_dom"/>
</dbReference>
<keyword evidence="2" id="KW-0229">DNA integration</keyword>
<evidence type="ECO:0000256" key="1">
    <source>
        <dbReference type="ARBA" id="ARBA00008857"/>
    </source>
</evidence>
<gene>
    <name evidence="8" type="ORF">EM6_2468</name>
</gene>
<name>A0A3G9G3F1_9CAUL</name>
<dbReference type="GO" id="GO:0006310">
    <property type="term" value="P:DNA recombination"/>
    <property type="evidence" value="ECO:0007669"/>
    <property type="project" value="UniProtKB-KW"/>
</dbReference>
<dbReference type="AlphaFoldDB" id="A0A3G9G3F1"/>
<dbReference type="Pfam" id="PF13356">
    <property type="entry name" value="Arm-DNA-bind_3"/>
    <property type="match status" value="1"/>
</dbReference>
<dbReference type="InterPro" id="IPR013762">
    <property type="entry name" value="Integrase-like_cat_sf"/>
</dbReference>
<dbReference type="OrthoDB" id="7388552at2"/>
<evidence type="ECO:0000256" key="2">
    <source>
        <dbReference type="ARBA" id="ARBA00022908"/>
    </source>
</evidence>
<reference evidence="9" key="1">
    <citation type="journal article" date="2017" name="Biotechnol. Biofuels">
        <title>Evaluation of environmental bacterial communities as a factor affecting the growth of duckweed Lemna minor.</title>
        <authorList>
            <person name="Ishizawa H."/>
            <person name="Kuroda M."/>
            <person name="Morikawa M."/>
            <person name="Ike M."/>
        </authorList>
    </citation>
    <scope>NUCLEOTIDE SEQUENCE [LARGE SCALE GENOMIC DNA]</scope>
    <source>
        <strain evidence="9">M6</strain>
    </source>
</reference>
<dbReference type="Gene3D" id="3.30.160.390">
    <property type="entry name" value="Integrase, DNA-binding domain"/>
    <property type="match status" value="1"/>
</dbReference>
<dbReference type="Gene3D" id="1.10.150.130">
    <property type="match status" value="1"/>
</dbReference>
<accession>A0A3G9G3F1</accession>
<dbReference type="GO" id="GO:0003677">
    <property type="term" value="F:DNA binding"/>
    <property type="evidence" value="ECO:0007669"/>
    <property type="project" value="UniProtKB-UniRule"/>
</dbReference>
<dbReference type="Gene3D" id="1.10.443.10">
    <property type="entry name" value="Intergrase catalytic core"/>
    <property type="match status" value="1"/>
</dbReference>
<keyword evidence="3 5" id="KW-0238">DNA-binding</keyword>
<dbReference type="PROSITE" id="PS51900">
    <property type="entry name" value="CB"/>
    <property type="match status" value="1"/>
</dbReference>
<feature type="domain" description="Tyr recombinase" evidence="6">
    <location>
        <begin position="207"/>
        <end position="389"/>
    </location>
</feature>
<dbReference type="SUPFAM" id="SSF56349">
    <property type="entry name" value="DNA breaking-rejoining enzymes"/>
    <property type="match status" value="1"/>
</dbReference>
<dbReference type="InterPro" id="IPR044068">
    <property type="entry name" value="CB"/>
</dbReference>
<dbReference type="InterPro" id="IPR038488">
    <property type="entry name" value="Integrase_DNA-bd_sf"/>
</dbReference>
<dbReference type="PROSITE" id="PS51898">
    <property type="entry name" value="TYR_RECOMBINASE"/>
    <property type="match status" value="1"/>
</dbReference>
<evidence type="ECO:0000256" key="4">
    <source>
        <dbReference type="ARBA" id="ARBA00023172"/>
    </source>
</evidence>
<evidence type="ECO:0000259" key="7">
    <source>
        <dbReference type="PROSITE" id="PS51900"/>
    </source>
</evidence>
<dbReference type="RefSeq" id="WP_126423487.1">
    <property type="nucleotide sequence ID" value="NZ_AP018828.1"/>
</dbReference>
<dbReference type="CDD" id="cd00801">
    <property type="entry name" value="INT_P4_C"/>
    <property type="match status" value="1"/>
</dbReference>
<dbReference type="PANTHER" id="PTHR30629:SF2">
    <property type="entry name" value="PROPHAGE INTEGRASE INTS-RELATED"/>
    <property type="match status" value="1"/>
</dbReference>